<dbReference type="Proteomes" id="UP000050164">
    <property type="component" value="Unassembled WGS sequence"/>
</dbReference>
<evidence type="ECO:0000313" key="1">
    <source>
        <dbReference type="EMBL" id="CKS57293.1"/>
    </source>
</evidence>
<organism evidence="1 2">
    <name type="scientific">Mycobacterium tuberculosis</name>
    <dbReference type="NCBI Taxonomy" id="1773"/>
    <lineage>
        <taxon>Bacteria</taxon>
        <taxon>Bacillati</taxon>
        <taxon>Actinomycetota</taxon>
        <taxon>Actinomycetes</taxon>
        <taxon>Mycobacteriales</taxon>
        <taxon>Mycobacteriaceae</taxon>
        <taxon>Mycobacterium</taxon>
        <taxon>Mycobacterium tuberculosis complex</taxon>
    </lineage>
</organism>
<evidence type="ECO:0000313" key="2">
    <source>
        <dbReference type="Proteomes" id="UP000050164"/>
    </source>
</evidence>
<protein>
    <submittedName>
        <fullName evidence="1">Uncharacterized protein</fullName>
    </submittedName>
</protein>
<accession>A0A655ACV3</accession>
<sequence>MSARCTASAIAEFVAAGMGAMNPIELDATCRAKS</sequence>
<proteinExistence type="predicted"/>
<gene>
    <name evidence="1" type="ORF">ERS027659_03286</name>
</gene>
<reference evidence="1 2" key="1">
    <citation type="submission" date="2015-03" db="EMBL/GenBank/DDBJ databases">
        <authorList>
            <consortium name="Pathogen Informatics"/>
        </authorList>
    </citation>
    <scope>NUCLEOTIDE SEQUENCE [LARGE SCALE GENOMIC DNA]</scope>
    <source>
        <strain evidence="1 2">Bir 185</strain>
    </source>
</reference>
<dbReference type="EMBL" id="CNFT01000926">
    <property type="protein sequence ID" value="CKS57293.1"/>
    <property type="molecule type" value="Genomic_DNA"/>
</dbReference>
<name>A0A655ACV3_MYCTX</name>
<dbReference type="AlphaFoldDB" id="A0A655ACV3"/>